<evidence type="ECO:0000313" key="1">
    <source>
        <dbReference type="EMBL" id="AFK49132.1"/>
    </source>
</evidence>
<reference evidence="1" key="1">
    <citation type="submission" date="2012-05" db="EMBL/GenBank/DDBJ databases">
        <authorList>
            <person name="Krishnakumar V."/>
            <person name="Cheung F."/>
            <person name="Xiao Y."/>
            <person name="Chan A."/>
            <person name="Moskal W.A."/>
            <person name="Town C.D."/>
        </authorList>
    </citation>
    <scope>NUCLEOTIDE SEQUENCE</scope>
</reference>
<name>I3T9E0_LOTJA</name>
<dbReference type="EMBL" id="BT149338">
    <property type="protein sequence ID" value="AFK49132.1"/>
    <property type="molecule type" value="mRNA"/>
</dbReference>
<dbReference type="AlphaFoldDB" id="I3T9E0"/>
<sequence length="109" mass="11779">MQMKPKHYIHPPLLSNFSLVAANSSCWIGDTNRSIGFLSFWGATFGLISHSHPSNRANSCCCSSKHDVPPSLLVIVITHLHFFSINCSGSIGYHHEAPPGSHGRPVGDG</sequence>
<organism evidence="1">
    <name type="scientific">Lotus japonicus</name>
    <name type="common">Lotus corniculatus var. japonicus</name>
    <dbReference type="NCBI Taxonomy" id="34305"/>
    <lineage>
        <taxon>Eukaryota</taxon>
        <taxon>Viridiplantae</taxon>
        <taxon>Streptophyta</taxon>
        <taxon>Embryophyta</taxon>
        <taxon>Tracheophyta</taxon>
        <taxon>Spermatophyta</taxon>
        <taxon>Magnoliopsida</taxon>
        <taxon>eudicotyledons</taxon>
        <taxon>Gunneridae</taxon>
        <taxon>Pentapetalae</taxon>
        <taxon>rosids</taxon>
        <taxon>fabids</taxon>
        <taxon>Fabales</taxon>
        <taxon>Fabaceae</taxon>
        <taxon>Papilionoideae</taxon>
        <taxon>50 kb inversion clade</taxon>
        <taxon>NPAAA clade</taxon>
        <taxon>Hologalegina</taxon>
        <taxon>robinioid clade</taxon>
        <taxon>Loteae</taxon>
        <taxon>Lotus</taxon>
    </lineage>
</organism>
<proteinExistence type="evidence at transcript level"/>
<accession>I3T9E0</accession>
<protein>
    <submittedName>
        <fullName evidence="1">Uncharacterized protein</fullName>
    </submittedName>
</protein>